<accession>A0AC35TU40</accession>
<organism evidence="1 2">
    <name type="scientific">Rhabditophanes sp. KR3021</name>
    <dbReference type="NCBI Taxonomy" id="114890"/>
    <lineage>
        <taxon>Eukaryota</taxon>
        <taxon>Metazoa</taxon>
        <taxon>Ecdysozoa</taxon>
        <taxon>Nematoda</taxon>
        <taxon>Chromadorea</taxon>
        <taxon>Rhabditida</taxon>
        <taxon>Tylenchina</taxon>
        <taxon>Panagrolaimomorpha</taxon>
        <taxon>Strongyloidoidea</taxon>
        <taxon>Alloionematidae</taxon>
        <taxon>Rhabditophanes</taxon>
    </lineage>
</organism>
<sequence length="705" mass="77080">MDKETMSAKKNNLLEVQRRRQAADKEMELRRQQNLRELEEKAKRVQEARTRELGEKIKAKQARELQRQKDVMDRRNRELEKDAGKKAIILSKAHAATSRTANLKTPPRKIIAFGSTTPRQMTYLERLGKAEQVYDAKIKTPALNSGQTTPGGSSSTSSPNKRNLGYSAMTSSMYVSPSQKKIPVVRTPLNATPLRRSGVGMKTETKPPVSTSSKPLLKPAAYRGVSARSSIMTQSMYSPSMTASARSNGTTKKTETIMSARTITPAVKKETRASNVKPLATQKPVIPPRKIAPAQPINMVKTEVVQFKLEEVNEDIGVGKDYGVVGKSNDAMPITEEVIESESVLKREVSEGVYAKDEGCGSFKNVDIAVEASTNVLDKKTQDDRENATHEQNVSVGASIEMSTNDIQDHFVEERDTDGKIFDEVPRKLDAGDCSQLEPITLEVKEEVEETGGRVDIISETVAALLDQTILAEESSHADDDTKDCGNESHSNNNVPDDAKCDSGIDSESIPEPEPKYNPRPSVIVNELITGFNKVLNFNDEQPTPPRLNGNNGPKSGELSHSCSSNSSNEDVSMQRSQYSDKLQKEQVEREARKTRLSMLLNKTRNVVNGGADSSAKAAEAPATVQQTVVPSTDKPILAGLSSNVAKTLEKYSRLKAQNGKTSPSADNTPTHARSLAEELSGITGNGNSHDSNPSYELVRGIAYN</sequence>
<protein>
    <submittedName>
        <fullName evidence="2">MAP7 domain-containing protein 2</fullName>
    </submittedName>
</protein>
<evidence type="ECO:0000313" key="1">
    <source>
        <dbReference type="Proteomes" id="UP000095286"/>
    </source>
</evidence>
<evidence type="ECO:0000313" key="2">
    <source>
        <dbReference type="WBParaSite" id="RSKR_0000453200.1"/>
    </source>
</evidence>
<name>A0AC35TU40_9BILA</name>
<dbReference type="Proteomes" id="UP000095286">
    <property type="component" value="Unplaced"/>
</dbReference>
<reference evidence="2" key="1">
    <citation type="submission" date="2016-11" db="UniProtKB">
        <authorList>
            <consortium name="WormBaseParasite"/>
        </authorList>
    </citation>
    <scope>IDENTIFICATION</scope>
    <source>
        <strain evidence="2">KR3021</strain>
    </source>
</reference>
<proteinExistence type="predicted"/>
<dbReference type="WBParaSite" id="RSKR_0000453200.1">
    <property type="protein sequence ID" value="RSKR_0000453200.1"/>
    <property type="gene ID" value="RSKR_0000453200"/>
</dbReference>